<evidence type="ECO:0000256" key="2">
    <source>
        <dbReference type="ARBA" id="ARBA00007131"/>
    </source>
</evidence>
<evidence type="ECO:0000313" key="5">
    <source>
        <dbReference type="EMBL" id="KKW30083.1"/>
    </source>
</evidence>
<gene>
    <name evidence="5" type="ORF">UY72_C0023G0005</name>
</gene>
<evidence type="ECO:0000256" key="3">
    <source>
        <dbReference type="ARBA" id="ARBA00023052"/>
    </source>
</evidence>
<sequence>MSINREAKLVRSPFATDIDMRPTRDGFGEGLIAAGKADDRVVVLCADLTESTRTEGFKKAFPERFVQMGVSEQSLAAIAAGMALAGKIPFIASYACFSPGRNWEQIRTTACLSETNVKIAGAHAGVSVGPDGATHQMTEDIALMRVLPNMTVIVPCDAVETRKATIAAATLAGPVYIRFAREKSPVFTTDATPFAVGKAQVLMDGDDVAIIACGPLVYEAMKAAKELEKEGISARVINNASIKPMDEATIIKAAKTCGCVVTIEEAQAAAGMGSAVCELLSSEYPVPVERVGLQDEFGQSGTPPQLLEHYKLTAPWIAKAAKRVIKKKRSLH</sequence>
<dbReference type="Gene3D" id="3.40.50.970">
    <property type="match status" value="1"/>
</dbReference>
<protein>
    <recommendedName>
        <fullName evidence="4">Transketolase-like pyrimidine-binding domain-containing protein</fullName>
    </recommendedName>
</protein>
<dbReference type="InterPro" id="IPR005475">
    <property type="entry name" value="Transketolase-like_Pyr-bd"/>
</dbReference>
<dbReference type="Pfam" id="PF02779">
    <property type="entry name" value="Transket_pyr"/>
    <property type="match status" value="1"/>
</dbReference>
<name>A0A0G1XFN0_9BACT</name>
<comment type="caution">
    <text evidence="5">The sequence shown here is derived from an EMBL/GenBank/DDBJ whole genome shotgun (WGS) entry which is preliminary data.</text>
</comment>
<comment type="similarity">
    <text evidence="2">Belongs to the transketolase family.</text>
</comment>
<dbReference type="CDD" id="cd07033">
    <property type="entry name" value="TPP_PYR_DXS_TK_like"/>
    <property type="match status" value="1"/>
</dbReference>
<accession>A0A0G1XFN0</accession>
<evidence type="ECO:0000313" key="6">
    <source>
        <dbReference type="Proteomes" id="UP000034846"/>
    </source>
</evidence>
<dbReference type="InterPro" id="IPR033248">
    <property type="entry name" value="Transketolase_C"/>
</dbReference>
<proteinExistence type="inferred from homology"/>
<dbReference type="InterPro" id="IPR051157">
    <property type="entry name" value="PDH/Transketolase"/>
</dbReference>
<dbReference type="InterPro" id="IPR009014">
    <property type="entry name" value="Transketo_C/PFOR_II"/>
</dbReference>
<dbReference type="PANTHER" id="PTHR43825">
    <property type="entry name" value="PYRUVATE DEHYDROGENASE E1 COMPONENT"/>
    <property type="match status" value="1"/>
</dbReference>
<dbReference type="Gene3D" id="3.40.50.920">
    <property type="match status" value="1"/>
</dbReference>
<organism evidence="5 6">
    <name type="scientific">Candidatus Uhrbacteria bacterium GW2011_GWD2_52_7</name>
    <dbReference type="NCBI Taxonomy" id="1618989"/>
    <lineage>
        <taxon>Bacteria</taxon>
        <taxon>Candidatus Uhriibacteriota</taxon>
    </lineage>
</organism>
<dbReference type="PANTHER" id="PTHR43825:SF1">
    <property type="entry name" value="TRANSKETOLASE-LIKE PYRIMIDINE-BINDING DOMAIN-CONTAINING PROTEIN"/>
    <property type="match status" value="1"/>
</dbReference>
<dbReference type="EMBL" id="LCRD01000023">
    <property type="protein sequence ID" value="KKW30083.1"/>
    <property type="molecule type" value="Genomic_DNA"/>
</dbReference>
<dbReference type="SUPFAM" id="SSF52922">
    <property type="entry name" value="TK C-terminal domain-like"/>
    <property type="match status" value="1"/>
</dbReference>
<keyword evidence="3" id="KW-0786">Thiamine pyrophosphate</keyword>
<dbReference type="Proteomes" id="UP000034846">
    <property type="component" value="Unassembled WGS sequence"/>
</dbReference>
<evidence type="ECO:0000256" key="1">
    <source>
        <dbReference type="ARBA" id="ARBA00001964"/>
    </source>
</evidence>
<dbReference type="InterPro" id="IPR029061">
    <property type="entry name" value="THDP-binding"/>
</dbReference>
<feature type="domain" description="Transketolase-like pyrimidine-binding" evidence="4">
    <location>
        <begin position="21"/>
        <end position="186"/>
    </location>
</feature>
<dbReference type="AlphaFoldDB" id="A0A0G1XFN0"/>
<dbReference type="PATRIC" id="fig|1618989.3.peg.373"/>
<dbReference type="SUPFAM" id="SSF52518">
    <property type="entry name" value="Thiamin diphosphate-binding fold (THDP-binding)"/>
    <property type="match status" value="1"/>
</dbReference>
<dbReference type="Pfam" id="PF02780">
    <property type="entry name" value="Transketolase_C"/>
    <property type="match status" value="1"/>
</dbReference>
<comment type="cofactor">
    <cofactor evidence="1">
        <name>thiamine diphosphate</name>
        <dbReference type="ChEBI" id="CHEBI:58937"/>
    </cofactor>
</comment>
<reference evidence="5 6" key="1">
    <citation type="journal article" date="2015" name="Nature">
        <title>rRNA introns, odd ribosomes, and small enigmatic genomes across a large radiation of phyla.</title>
        <authorList>
            <person name="Brown C.T."/>
            <person name="Hug L.A."/>
            <person name="Thomas B.C."/>
            <person name="Sharon I."/>
            <person name="Castelle C.J."/>
            <person name="Singh A."/>
            <person name="Wilkins M.J."/>
            <person name="Williams K.H."/>
            <person name="Banfield J.F."/>
        </authorList>
    </citation>
    <scope>NUCLEOTIDE SEQUENCE [LARGE SCALE GENOMIC DNA]</scope>
</reference>
<dbReference type="SMART" id="SM00861">
    <property type="entry name" value="Transket_pyr"/>
    <property type="match status" value="1"/>
</dbReference>
<evidence type="ECO:0000259" key="4">
    <source>
        <dbReference type="SMART" id="SM00861"/>
    </source>
</evidence>
<dbReference type="FunFam" id="3.40.50.970:FF:000129">
    <property type="entry name" value="Transketolase"/>
    <property type="match status" value="1"/>
</dbReference>